<dbReference type="InterPro" id="IPR036291">
    <property type="entry name" value="NAD(P)-bd_dom_sf"/>
</dbReference>
<dbReference type="PANTHER" id="PTHR44169">
    <property type="entry name" value="NADPH-DEPENDENT 1-ACYLDIHYDROXYACETONE PHOSPHATE REDUCTASE"/>
    <property type="match status" value="1"/>
</dbReference>
<protein>
    <submittedName>
        <fullName evidence="4">Short-chain dehydrogenase</fullName>
    </submittedName>
</protein>
<dbReference type="PANTHER" id="PTHR44169:SF6">
    <property type="entry name" value="NADPH-DEPENDENT 1-ACYLDIHYDROXYACETONE PHOSPHATE REDUCTASE"/>
    <property type="match status" value="1"/>
</dbReference>
<name>A0ABQ4BW89_9ACTN</name>
<evidence type="ECO:0000313" key="4">
    <source>
        <dbReference type="EMBL" id="GIF54782.1"/>
    </source>
</evidence>
<sequence length="248" mass="26367">MSAPVALNRENGMQVEGSVAFVTGGNRGFGLAMAEELRARKASKVYVGVRDPEAFDHPGITAVDLDVTSPTSVAAAARQCDDVTLLVNNAGTGSAHPKGTLDPDLISSAERVFDVNVYGVIRTTQALAPVILDNGGGAIVNVVSDEAWYALPVLAPYSMSKAAVWNFTNALRTDLRPRGVDVLSLHVGFMDTDLSRDLDVPKADPGEVAATTLDRLEQGAEEVLADEKSRRVKRTLSTDDGYYLHPDG</sequence>
<dbReference type="PROSITE" id="PS00061">
    <property type="entry name" value="ADH_SHORT"/>
    <property type="match status" value="1"/>
</dbReference>
<dbReference type="PRINTS" id="PR00081">
    <property type="entry name" value="GDHRDH"/>
</dbReference>
<reference evidence="4 5" key="1">
    <citation type="submission" date="2021-01" db="EMBL/GenBank/DDBJ databases">
        <title>Whole genome shotgun sequence of Asanoa iriomotensis NBRC 100142.</title>
        <authorList>
            <person name="Komaki H."/>
            <person name="Tamura T."/>
        </authorList>
    </citation>
    <scope>NUCLEOTIDE SEQUENCE [LARGE SCALE GENOMIC DNA]</scope>
    <source>
        <strain evidence="4 5">NBRC 100142</strain>
    </source>
</reference>
<dbReference type="NCBIfam" id="NF006119">
    <property type="entry name" value="PRK08264.1-5"/>
    <property type="match status" value="1"/>
</dbReference>
<dbReference type="SUPFAM" id="SSF51735">
    <property type="entry name" value="NAD(P)-binding Rossmann-fold domains"/>
    <property type="match status" value="1"/>
</dbReference>
<gene>
    <name evidence="4" type="ORF">Air01nite_08770</name>
</gene>
<dbReference type="PRINTS" id="PR00080">
    <property type="entry name" value="SDRFAMILY"/>
</dbReference>
<evidence type="ECO:0000313" key="5">
    <source>
        <dbReference type="Proteomes" id="UP000624325"/>
    </source>
</evidence>
<dbReference type="Pfam" id="PF00106">
    <property type="entry name" value="adh_short"/>
    <property type="match status" value="1"/>
</dbReference>
<dbReference type="EMBL" id="BONC01000003">
    <property type="protein sequence ID" value="GIF54782.1"/>
    <property type="molecule type" value="Genomic_DNA"/>
</dbReference>
<keyword evidence="5" id="KW-1185">Reference proteome</keyword>
<comment type="similarity">
    <text evidence="1 3">Belongs to the short-chain dehydrogenases/reductases (SDR) family.</text>
</comment>
<dbReference type="InterPro" id="IPR020904">
    <property type="entry name" value="Sc_DH/Rdtase_CS"/>
</dbReference>
<evidence type="ECO:0000256" key="1">
    <source>
        <dbReference type="ARBA" id="ARBA00006484"/>
    </source>
</evidence>
<dbReference type="Gene3D" id="3.40.50.720">
    <property type="entry name" value="NAD(P)-binding Rossmann-like Domain"/>
    <property type="match status" value="1"/>
</dbReference>
<comment type="caution">
    <text evidence="4">The sequence shown here is derived from an EMBL/GenBank/DDBJ whole genome shotgun (WGS) entry which is preliminary data.</text>
</comment>
<evidence type="ECO:0000256" key="3">
    <source>
        <dbReference type="RuleBase" id="RU000363"/>
    </source>
</evidence>
<dbReference type="InterPro" id="IPR002347">
    <property type="entry name" value="SDR_fam"/>
</dbReference>
<evidence type="ECO:0000256" key="2">
    <source>
        <dbReference type="ARBA" id="ARBA00023002"/>
    </source>
</evidence>
<organism evidence="4 5">
    <name type="scientific">Asanoa iriomotensis</name>
    <dbReference type="NCBI Taxonomy" id="234613"/>
    <lineage>
        <taxon>Bacteria</taxon>
        <taxon>Bacillati</taxon>
        <taxon>Actinomycetota</taxon>
        <taxon>Actinomycetes</taxon>
        <taxon>Micromonosporales</taxon>
        <taxon>Micromonosporaceae</taxon>
        <taxon>Asanoa</taxon>
    </lineage>
</organism>
<dbReference type="Proteomes" id="UP000624325">
    <property type="component" value="Unassembled WGS sequence"/>
</dbReference>
<accession>A0ABQ4BW89</accession>
<keyword evidence="2" id="KW-0560">Oxidoreductase</keyword>
<proteinExistence type="inferred from homology"/>